<dbReference type="GO" id="GO:0000155">
    <property type="term" value="F:phosphorelay sensor kinase activity"/>
    <property type="evidence" value="ECO:0007669"/>
    <property type="project" value="InterPro"/>
</dbReference>
<keyword evidence="5" id="KW-0418">Kinase</keyword>
<evidence type="ECO:0000313" key="8">
    <source>
        <dbReference type="EMBL" id="OGK50950.1"/>
    </source>
</evidence>
<dbReference type="InterPro" id="IPR036097">
    <property type="entry name" value="HisK_dim/P_sf"/>
</dbReference>
<feature type="domain" description="Histidine kinase" evidence="7">
    <location>
        <begin position="80"/>
        <end position="300"/>
    </location>
</feature>
<dbReference type="SUPFAM" id="SSF55874">
    <property type="entry name" value="ATPase domain of HSP90 chaperone/DNA topoisomerase II/histidine kinase"/>
    <property type="match status" value="1"/>
</dbReference>
<evidence type="ECO:0000256" key="2">
    <source>
        <dbReference type="ARBA" id="ARBA00012438"/>
    </source>
</evidence>
<dbReference type="InterPro" id="IPR050736">
    <property type="entry name" value="Sensor_HK_Regulatory"/>
</dbReference>
<dbReference type="EC" id="2.7.13.3" evidence="2"/>
<dbReference type="SUPFAM" id="SSF47384">
    <property type="entry name" value="Homodimeric domain of signal transducing histidine kinase"/>
    <property type="match status" value="1"/>
</dbReference>
<evidence type="ECO:0000256" key="5">
    <source>
        <dbReference type="ARBA" id="ARBA00022777"/>
    </source>
</evidence>
<keyword evidence="6" id="KW-0902">Two-component regulatory system</keyword>
<dbReference type="Pfam" id="PF00512">
    <property type="entry name" value="HisKA"/>
    <property type="match status" value="1"/>
</dbReference>
<evidence type="ECO:0000259" key="7">
    <source>
        <dbReference type="PROSITE" id="PS50109"/>
    </source>
</evidence>
<keyword evidence="4" id="KW-0808">Transferase</keyword>
<evidence type="ECO:0000256" key="4">
    <source>
        <dbReference type="ARBA" id="ARBA00022679"/>
    </source>
</evidence>
<keyword evidence="3" id="KW-0597">Phosphoprotein</keyword>
<evidence type="ECO:0000256" key="6">
    <source>
        <dbReference type="ARBA" id="ARBA00023012"/>
    </source>
</evidence>
<name>A0A1F7J5R0_9BACT</name>
<dbReference type="InterPro" id="IPR004358">
    <property type="entry name" value="Sig_transdc_His_kin-like_C"/>
</dbReference>
<dbReference type="CDD" id="cd00082">
    <property type="entry name" value="HisKA"/>
    <property type="match status" value="1"/>
</dbReference>
<reference evidence="8 9" key="1">
    <citation type="journal article" date="2016" name="Nat. Commun.">
        <title>Thousands of microbial genomes shed light on interconnected biogeochemical processes in an aquifer system.</title>
        <authorList>
            <person name="Anantharaman K."/>
            <person name="Brown C.T."/>
            <person name="Hug L.A."/>
            <person name="Sharon I."/>
            <person name="Castelle C.J."/>
            <person name="Probst A.J."/>
            <person name="Thomas B.C."/>
            <person name="Singh A."/>
            <person name="Wilkins M.J."/>
            <person name="Karaoz U."/>
            <person name="Brodie E.L."/>
            <person name="Williams K.H."/>
            <person name="Hubbard S.S."/>
            <person name="Banfield J.F."/>
        </authorList>
    </citation>
    <scope>NUCLEOTIDE SEQUENCE [LARGE SCALE GENOMIC DNA]</scope>
</reference>
<protein>
    <recommendedName>
        <fullName evidence="2">histidine kinase</fullName>
        <ecNumber evidence="2">2.7.13.3</ecNumber>
    </recommendedName>
</protein>
<dbReference type="InterPro" id="IPR036890">
    <property type="entry name" value="HATPase_C_sf"/>
</dbReference>
<dbReference type="Gene3D" id="1.10.287.130">
    <property type="match status" value="1"/>
</dbReference>
<dbReference type="Gene3D" id="3.30.565.10">
    <property type="entry name" value="Histidine kinase-like ATPase, C-terminal domain"/>
    <property type="match status" value="1"/>
</dbReference>
<comment type="catalytic activity">
    <reaction evidence="1">
        <text>ATP + protein L-histidine = ADP + protein N-phospho-L-histidine.</text>
        <dbReference type="EC" id="2.7.13.3"/>
    </reaction>
</comment>
<evidence type="ECO:0000313" key="9">
    <source>
        <dbReference type="Proteomes" id="UP000178558"/>
    </source>
</evidence>
<dbReference type="PRINTS" id="PR00344">
    <property type="entry name" value="BCTRLSENSOR"/>
</dbReference>
<sequence>MSDQITLDGYKELVKKHLDILTPIFAKASIGDFTSTLEIPDDSEEFVQLYAGIQIMLEVIRDQLAQLNRENQIKTEFLMLAAHQLRTPLTTMRWNIEAILASKQGLVSDELRRNMERLHSGNLKMINLINDLLNITRIEEQKHEEQFRVVDPVETINQIIKEQDPLIKRKKISVKVLPENTTMPKVMTSPKYFYETVLNLLVNAVKYNKPNGQVIIKIEERALRLLITVQDTGIGIPDNEKDRIFTQFFRGQKATQQEAEGTGLGLFLVKSFIDRFGGKIWFESKEGVGSTFFVDLPIIAKPQEISETLDK</sequence>
<dbReference type="SMART" id="SM00387">
    <property type="entry name" value="HATPase_c"/>
    <property type="match status" value="1"/>
</dbReference>
<evidence type="ECO:0000256" key="1">
    <source>
        <dbReference type="ARBA" id="ARBA00000085"/>
    </source>
</evidence>
<accession>A0A1F7J5R0</accession>
<dbReference type="PANTHER" id="PTHR43711:SF28">
    <property type="entry name" value="SENSOR HISTIDINE KINASE YXDK"/>
    <property type="match status" value="1"/>
</dbReference>
<dbReference type="InterPro" id="IPR005467">
    <property type="entry name" value="His_kinase_dom"/>
</dbReference>
<dbReference type="PROSITE" id="PS50109">
    <property type="entry name" value="HIS_KIN"/>
    <property type="match status" value="1"/>
</dbReference>
<dbReference type="Pfam" id="PF02518">
    <property type="entry name" value="HATPase_c"/>
    <property type="match status" value="1"/>
</dbReference>
<dbReference type="InterPro" id="IPR003594">
    <property type="entry name" value="HATPase_dom"/>
</dbReference>
<dbReference type="InterPro" id="IPR003661">
    <property type="entry name" value="HisK_dim/P_dom"/>
</dbReference>
<dbReference type="EMBL" id="MGAQ01000010">
    <property type="protein sequence ID" value="OGK50950.1"/>
    <property type="molecule type" value="Genomic_DNA"/>
</dbReference>
<organism evidence="8 9">
    <name type="scientific">Candidatus Roizmanbacteria bacterium RIFCSPLOWO2_01_FULL_40_42</name>
    <dbReference type="NCBI Taxonomy" id="1802066"/>
    <lineage>
        <taxon>Bacteria</taxon>
        <taxon>Candidatus Roizmaniibacteriota</taxon>
    </lineage>
</organism>
<dbReference type="PANTHER" id="PTHR43711">
    <property type="entry name" value="TWO-COMPONENT HISTIDINE KINASE"/>
    <property type="match status" value="1"/>
</dbReference>
<dbReference type="SMART" id="SM00388">
    <property type="entry name" value="HisKA"/>
    <property type="match status" value="1"/>
</dbReference>
<evidence type="ECO:0000256" key="3">
    <source>
        <dbReference type="ARBA" id="ARBA00022553"/>
    </source>
</evidence>
<dbReference type="AlphaFoldDB" id="A0A1F7J5R0"/>
<comment type="caution">
    <text evidence="8">The sequence shown here is derived from an EMBL/GenBank/DDBJ whole genome shotgun (WGS) entry which is preliminary data.</text>
</comment>
<proteinExistence type="predicted"/>
<gene>
    <name evidence="8" type="ORF">A3B50_01600</name>
</gene>
<dbReference type="Proteomes" id="UP000178558">
    <property type="component" value="Unassembled WGS sequence"/>
</dbReference>
<dbReference type="FunFam" id="3.30.565.10:FF:000006">
    <property type="entry name" value="Sensor histidine kinase WalK"/>
    <property type="match status" value="1"/>
</dbReference>